<name>A0AA39GA84_SARSR</name>
<dbReference type="SUPFAM" id="SSF52540">
    <property type="entry name" value="P-loop containing nucleoside triphosphate hydrolases"/>
    <property type="match status" value="1"/>
</dbReference>
<feature type="region of interest" description="Disordered" evidence="1">
    <location>
        <begin position="150"/>
        <end position="195"/>
    </location>
</feature>
<evidence type="ECO:0000313" key="6">
    <source>
        <dbReference type="Proteomes" id="UP001175261"/>
    </source>
</evidence>
<feature type="compositionally biased region" description="Basic and acidic residues" evidence="1">
    <location>
        <begin position="151"/>
        <end position="164"/>
    </location>
</feature>
<dbReference type="InterPro" id="IPR056024">
    <property type="entry name" value="DUF7605"/>
</dbReference>
<dbReference type="Pfam" id="PF00350">
    <property type="entry name" value="Dynamin_N"/>
    <property type="match status" value="1"/>
</dbReference>
<feature type="region of interest" description="Disordered" evidence="1">
    <location>
        <begin position="1"/>
        <end position="23"/>
    </location>
</feature>
<dbReference type="Pfam" id="PF24564">
    <property type="entry name" value="DUF7605"/>
    <property type="match status" value="1"/>
</dbReference>
<evidence type="ECO:0000313" key="4">
    <source>
        <dbReference type="EMBL" id="KAK0382854.1"/>
    </source>
</evidence>
<accession>A0AA39GA84</accession>
<evidence type="ECO:0000259" key="3">
    <source>
        <dbReference type="Pfam" id="PF24564"/>
    </source>
</evidence>
<evidence type="ECO:0000313" key="5">
    <source>
        <dbReference type="EMBL" id="KAK0383825.1"/>
    </source>
</evidence>
<dbReference type="AlphaFoldDB" id="A0AA39GA84"/>
<evidence type="ECO:0000256" key="1">
    <source>
        <dbReference type="SAM" id="MobiDB-lite"/>
    </source>
</evidence>
<keyword evidence="6" id="KW-1185">Reference proteome</keyword>
<feature type="domain" description="DUF7605" evidence="3">
    <location>
        <begin position="860"/>
        <end position="1008"/>
    </location>
</feature>
<dbReference type="InterPro" id="IPR027417">
    <property type="entry name" value="P-loop_NTPase"/>
</dbReference>
<dbReference type="Gene3D" id="3.40.50.300">
    <property type="entry name" value="P-loop containing nucleotide triphosphate hydrolases"/>
    <property type="match status" value="2"/>
</dbReference>
<comment type="caution">
    <text evidence="4">The sequence shown here is derived from an EMBL/GenBank/DDBJ whole genome shotgun (WGS) entry which is preliminary data.</text>
</comment>
<dbReference type="EMBL" id="JAPDFR010000009">
    <property type="protein sequence ID" value="KAK0383825.1"/>
    <property type="molecule type" value="Genomic_DNA"/>
</dbReference>
<organism evidence="4 6">
    <name type="scientific">Sarocladium strictum</name>
    <name type="common">Black bundle disease fungus</name>
    <name type="synonym">Acremonium strictum</name>
    <dbReference type="NCBI Taxonomy" id="5046"/>
    <lineage>
        <taxon>Eukaryota</taxon>
        <taxon>Fungi</taxon>
        <taxon>Dikarya</taxon>
        <taxon>Ascomycota</taxon>
        <taxon>Pezizomycotina</taxon>
        <taxon>Sordariomycetes</taxon>
        <taxon>Hypocreomycetidae</taxon>
        <taxon>Hypocreales</taxon>
        <taxon>Sarocladiaceae</taxon>
        <taxon>Sarocladium</taxon>
    </lineage>
</organism>
<dbReference type="PANTHER" id="PTHR36681">
    <property type="entry name" value="NUCLEAR GTPASE, GERMINAL CENTER-ASSOCIATED, TANDEM DUPLICATE 3"/>
    <property type="match status" value="1"/>
</dbReference>
<dbReference type="Proteomes" id="UP001175261">
    <property type="component" value="Unassembled WGS sequence"/>
</dbReference>
<dbReference type="PANTHER" id="PTHR36681:SF3">
    <property type="entry name" value="NUCLEAR GTPASE, GERMINAL CENTER-ASSOCIATED, TANDEM DUPLICATE 3"/>
    <property type="match status" value="1"/>
</dbReference>
<feature type="domain" description="Dynamin N-terminal" evidence="2">
    <location>
        <begin position="274"/>
        <end position="530"/>
    </location>
</feature>
<evidence type="ECO:0000259" key="2">
    <source>
        <dbReference type="Pfam" id="PF00350"/>
    </source>
</evidence>
<protein>
    <submittedName>
        <fullName evidence="4">Uncharacterized protein</fullName>
    </submittedName>
</protein>
<gene>
    <name evidence="4" type="ORF">NLU13_8770</name>
    <name evidence="5" type="ORF">NLU13_9736</name>
</gene>
<dbReference type="EMBL" id="JAPDFR010000009">
    <property type="protein sequence ID" value="KAK0382854.1"/>
    <property type="molecule type" value="Genomic_DNA"/>
</dbReference>
<reference evidence="4" key="1">
    <citation type="submission" date="2022-10" db="EMBL/GenBank/DDBJ databases">
        <title>Determination and structural analysis of whole genome sequence of Sarocladium strictum F4-1.</title>
        <authorList>
            <person name="Hu L."/>
            <person name="Jiang Y."/>
        </authorList>
    </citation>
    <scope>NUCLEOTIDE SEQUENCE</scope>
    <source>
        <strain evidence="4">F4-1</strain>
    </source>
</reference>
<sequence length="1180" mass="131864">MELQDSQGARVSPTRIDSPRSIPLPEIYVTPASPLCDGPVEPRVSPVIKNEPLSIHEKTAFVKVQPPPSLEQTVNPFQTPDVDADGDSRLPDYEATSQVATQQGNIPGQFIFTQDTTFTDLSAEEHTILTRTPMFAARGIVMSDSSGKEYANLEKPADKPSEHQKHGKHASGVLGEEPRPKRLKGKHVKEEHAEKSTLFAGEPPFAFLSPNKDATTRLILKEQAIEVCMRTIGKCRKLLADEIDQEEEHDEGIEDIIARIDNIEQKSRGHQVLVGVCGGTGVGKTSLLNACLGFDELLPSGQEEASTAVPCLVSYNNDNREGYECRAEVFFHDKETITAELQSFLRAFAERTDAAEYGTLSEVEEFEAIITKGMDRFSPVWKFTEAQLEQLLQIQPEQCEVTGDTSHQDASLSGNAGEKAAIEWVFSLNPDVQQLLSEGIRSLHTSTIPELAKEVKRFLDSSDCIHGSSTALAFAAWPLVKEVRLYVKSDLLQQDICLVDLPGVGDINSSRNSVAGHYMSRLHLNIVVGSIVRGKDTKDFNELLGAQQQASMQLDGTLDRNHLAIVFTKIDDMQAQKYHFHSAEDEKRYKTLADGIIQKKAMVTSINQDIKRVERGTTKARSTMEKKNATKESISRTRKAVAKVCKFQKSLIAKRDIVQIQAEILRQQQTHLAILARNQHVRSCVEENFGKKQKLLDIRRKPRAGGKTSSTTTETPSQQMAEIFMTSARAFWEIENKTGSNLCGLPNKQFTGVPALKQWIKKNAALHREGHMDDILSDLRVVLELMGTWARSASKSATLPEKRIDPRIIEASIEKVHEDQTKHIIDSINDTCDMIEGLDPLGDRQRLQRFFKRQESTIVERWNRKFPDDPTNHETLHHSTYAAIAHRSGCFKSATTQVSYNWTQKLAQPIIEGLVQSWQRALVDGVQDLKAKACDRIRWLWTPYARAILREIAPIDPSFKTEIAELERILEPSGVSLEKDVVTIVSDFQEKATRIHHETISPTLQSGLRECFSRVSRIKGQGGFLARQAFLKDATTEEADFLFNKVWRALNDLIKDHRAEAQRELRLLSCKSVAEVKTAVRFWLRGGCAHRGGETVSKVRGLVRSCFDDWTFPASVSGHEFSKKLGIPDELTADDFGHDHAVMSVNGVNYYDKIKKGAKVLVGKNASQKVSKALTELTCA</sequence>
<proteinExistence type="predicted"/>
<dbReference type="InterPro" id="IPR045063">
    <property type="entry name" value="Dynamin_N"/>
</dbReference>